<dbReference type="Proteomes" id="UP000696280">
    <property type="component" value="Unassembled WGS sequence"/>
</dbReference>
<proteinExistence type="predicted"/>
<reference evidence="2" key="1">
    <citation type="submission" date="2021-07" db="EMBL/GenBank/DDBJ databases">
        <authorList>
            <person name="Durling M."/>
        </authorList>
    </citation>
    <scope>NUCLEOTIDE SEQUENCE</scope>
</reference>
<sequence length="178" mass="18418">MDQRPGSSYLARVFQAMLPPPPPPPMARPPIRGPPHDIQALARPPGTQLLASPYGPNSVAGLRPNPYRMVSPGSALLASPYGPNSVAGLRPNPYRMVARASAPAPWPLPAPAAIPAPTPAPAPVPVPVPVPAAALASASQGMPQQPQGRPLHPAIRPEAAAAAYAARSRLAIEIKKEE</sequence>
<feature type="compositionally biased region" description="Pro residues" evidence="1">
    <location>
        <begin position="18"/>
        <end position="33"/>
    </location>
</feature>
<evidence type="ECO:0000256" key="1">
    <source>
        <dbReference type="SAM" id="MobiDB-lite"/>
    </source>
</evidence>
<gene>
    <name evidence="2" type="ORF">HYFRA_00003905</name>
</gene>
<evidence type="ECO:0000313" key="2">
    <source>
        <dbReference type="EMBL" id="CAG8956518.1"/>
    </source>
</evidence>
<organism evidence="2 3">
    <name type="scientific">Hymenoscyphus fraxineus</name>
    <dbReference type="NCBI Taxonomy" id="746836"/>
    <lineage>
        <taxon>Eukaryota</taxon>
        <taxon>Fungi</taxon>
        <taxon>Dikarya</taxon>
        <taxon>Ascomycota</taxon>
        <taxon>Pezizomycotina</taxon>
        <taxon>Leotiomycetes</taxon>
        <taxon>Helotiales</taxon>
        <taxon>Helotiaceae</taxon>
        <taxon>Hymenoscyphus</taxon>
    </lineage>
</organism>
<name>A0A9N9L1L7_9HELO</name>
<feature type="region of interest" description="Disordered" evidence="1">
    <location>
        <begin position="18"/>
        <end position="57"/>
    </location>
</feature>
<evidence type="ECO:0000313" key="3">
    <source>
        <dbReference type="Proteomes" id="UP000696280"/>
    </source>
</evidence>
<dbReference type="EMBL" id="CAJVRL010000070">
    <property type="protein sequence ID" value="CAG8956518.1"/>
    <property type="molecule type" value="Genomic_DNA"/>
</dbReference>
<dbReference type="AlphaFoldDB" id="A0A9N9L1L7"/>
<protein>
    <submittedName>
        <fullName evidence="2">Uncharacterized protein</fullName>
    </submittedName>
</protein>
<dbReference type="OrthoDB" id="10475790at2759"/>
<comment type="caution">
    <text evidence="2">The sequence shown here is derived from an EMBL/GenBank/DDBJ whole genome shotgun (WGS) entry which is preliminary data.</text>
</comment>
<keyword evidence="3" id="KW-1185">Reference proteome</keyword>
<accession>A0A9N9L1L7</accession>